<accession>A0A8A3PL39</accession>
<dbReference type="EMBL" id="CP063410">
    <property type="protein sequence ID" value="QSZ36127.1"/>
    <property type="molecule type" value="Genomic_DNA"/>
</dbReference>
<dbReference type="Proteomes" id="UP000672032">
    <property type="component" value="Chromosome 6"/>
</dbReference>
<sequence length="121" mass="13948">MFVNLSNQIEANPANMYAVLKSVFPQDQVKNLADEIGPAMRTLEHLQGSWKNMVTDLETIQQLINNDTQQIPPMILARPQLQKIVDEWNDLRQFATDYIQNSYLSESPETLSISINWKLSR</sequence>
<gene>
    <name evidence="1" type="ORF">DSL72_007252</name>
</gene>
<evidence type="ECO:0000313" key="2">
    <source>
        <dbReference type="Proteomes" id="UP000672032"/>
    </source>
</evidence>
<protein>
    <submittedName>
        <fullName evidence="1">Uncharacterized protein</fullName>
    </submittedName>
</protein>
<organism evidence="1 2">
    <name type="scientific">Monilinia vaccinii-corymbosi</name>
    <dbReference type="NCBI Taxonomy" id="61207"/>
    <lineage>
        <taxon>Eukaryota</taxon>
        <taxon>Fungi</taxon>
        <taxon>Dikarya</taxon>
        <taxon>Ascomycota</taxon>
        <taxon>Pezizomycotina</taxon>
        <taxon>Leotiomycetes</taxon>
        <taxon>Helotiales</taxon>
        <taxon>Sclerotiniaceae</taxon>
        <taxon>Monilinia</taxon>
    </lineage>
</organism>
<dbReference type="Gene3D" id="1.20.1170.10">
    <property type="match status" value="1"/>
</dbReference>
<keyword evidence="2" id="KW-1185">Reference proteome</keyword>
<proteinExistence type="predicted"/>
<name>A0A8A3PL39_9HELO</name>
<dbReference type="OrthoDB" id="4494488at2759"/>
<evidence type="ECO:0000313" key="1">
    <source>
        <dbReference type="EMBL" id="QSZ36127.1"/>
    </source>
</evidence>
<reference evidence="1" key="1">
    <citation type="submission" date="2020-10" db="EMBL/GenBank/DDBJ databases">
        <title>Genome Sequence of Monilinia vaccinii-corymbosi Sheds Light on Mummy Berry Disease Infection of Blueberry and Mating Type.</title>
        <authorList>
            <person name="Yow A.G."/>
            <person name="Zhang Y."/>
            <person name="Bansal K."/>
            <person name="Eacker S.M."/>
            <person name="Sullivan S."/>
            <person name="Liachko I."/>
            <person name="Cubeta M.A."/>
            <person name="Rollins J.A."/>
            <person name="Ashrafi H."/>
        </authorList>
    </citation>
    <scope>NUCLEOTIDE SEQUENCE</scope>
    <source>
        <strain evidence="1">RL-1</strain>
    </source>
</reference>
<dbReference type="CDD" id="cd22656">
    <property type="entry name" value="ClyA_Cry6Aa-like"/>
    <property type="match status" value="1"/>
</dbReference>
<dbReference type="AlphaFoldDB" id="A0A8A3PL39"/>
<dbReference type="SUPFAM" id="SSF58100">
    <property type="entry name" value="Bacterial hemolysins"/>
    <property type="match status" value="1"/>
</dbReference>